<feature type="region of interest" description="Disordered" evidence="1">
    <location>
        <begin position="12"/>
        <end position="47"/>
    </location>
</feature>
<dbReference type="EMBL" id="JARKHS020035063">
    <property type="protein sequence ID" value="KAK8757593.1"/>
    <property type="molecule type" value="Genomic_DNA"/>
</dbReference>
<dbReference type="Proteomes" id="UP001321473">
    <property type="component" value="Unassembled WGS sequence"/>
</dbReference>
<dbReference type="AlphaFoldDB" id="A0AAQ4D553"/>
<evidence type="ECO:0000256" key="1">
    <source>
        <dbReference type="SAM" id="MobiDB-lite"/>
    </source>
</evidence>
<organism evidence="2 3">
    <name type="scientific">Amblyomma americanum</name>
    <name type="common">Lone star tick</name>
    <dbReference type="NCBI Taxonomy" id="6943"/>
    <lineage>
        <taxon>Eukaryota</taxon>
        <taxon>Metazoa</taxon>
        <taxon>Ecdysozoa</taxon>
        <taxon>Arthropoda</taxon>
        <taxon>Chelicerata</taxon>
        <taxon>Arachnida</taxon>
        <taxon>Acari</taxon>
        <taxon>Parasitiformes</taxon>
        <taxon>Ixodida</taxon>
        <taxon>Ixodoidea</taxon>
        <taxon>Ixodidae</taxon>
        <taxon>Amblyomminae</taxon>
        <taxon>Amblyomma</taxon>
    </lineage>
</organism>
<gene>
    <name evidence="2" type="ORF">V5799_004774</name>
</gene>
<comment type="caution">
    <text evidence="2">The sequence shown here is derived from an EMBL/GenBank/DDBJ whole genome shotgun (WGS) entry which is preliminary data.</text>
</comment>
<sequence length="98" mass="10554">MPRGKLSLCRQPGQAGMCEDAPREQASPTTCMEWSHSSDDGGGGSSRSADLVASALMDFFVDGFCRVPRLMPGPQSCQRDTKCTWLGAKMRTTAHSLT</sequence>
<protein>
    <submittedName>
        <fullName evidence="2">Uncharacterized protein</fullName>
    </submittedName>
</protein>
<accession>A0AAQ4D553</accession>
<proteinExistence type="predicted"/>
<evidence type="ECO:0000313" key="2">
    <source>
        <dbReference type="EMBL" id="KAK8757593.1"/>
    </source>
</evidence>
<reference evidence="2 3" key="1">
    <citation type="journal article" date="2023" name="Arcadia Sci">
        <title>De novo assembly of a long-read Amblyomma americanum tick genome.</title>
        <authorList>
            <person name="Chou S."/>
            <person name="Poskanzer K.E."/>
            <person name="Rollins M."/>
            <person name="Thuy-Boun P.S."/>
        </authorList>
    </citation>
    <scope>NUCLEOTIDE SEQUENCE [LARGE SCALE GENOMIC DNA]</scope>
    <source>
        <strain evidence="2">F_SG_1</strain>
        <tissue evidence="2">Salivary glands</tissue>
    </source>
</reference>
<keyword evidence="3" id="KW-1185">Reference proteome</keyword>
<name>A0AAQ4D553_AMBAM</name>
<evidence type="ECO:0000313" key="3">
    <source>
        <dbReference type="Proteomes" id="UP001321473"/>
    </source>
</evidence>